<accession>X1IW90</accession>
<evidence type="ECO:0000313" key="1">
    <source>
        <dbReference type="EMBL" id="GAH73500.1"/>
    </source>
</evidence>
<feature type="non-terminal residue" evidence="1">
    <location>
        <position position="191"/>
    </location>
</feature>
<dbReference type="EMBL" id="BARU01031331">
    <property type="protein sequence ID" value="GAH73500.1"/>
    <property type="molecule type" value="Genomic_DNA"/>
</dbReference>
<comment type="caution">
    <text evidence="1">The sequence shown here is derived from an EMBL/GenBank/DDBJ whole genome shotgun (WGS) entry which is preliminary data.</text>
</comment>
<name>X1IW90_9ZZZZ</name>
<organism evidence="1">
    <name type="scientific">marine sediment metagenome</name>
    <dbReference type="NCBI Taxonomy" id="412755"/>
    <lineage>
        <taxon>unclassified sequences</taxon>
        <taxon>metagenomes</taxon>
        <taxon>ecological metagenomes</taxon>
    </lineage>
</organism>
<reference evidence="1" key="1">
    <citation type="journal article" date="2014" name="Front. Microbiol.">
        <title>High frequency of phylogenetically diverse reductive dehalogenase-homologous genes in deep subseafloor sedimentary metagenomes.</title>
        <authorList>
            <person name="Kawai M."/>
            <person name="Futagami T."/>
            <person name="Toyoda A."/>
            <person name="Takaki Y."/>
            <person name="Nishi S."/>
            <person name="Hori S."/>
            <person name="Arai W."/>
            <person name="Tsubouchi T."/>
            <person name="Morono Y."/>
            <person name="Uchiyama I."/>
            <person name="Ito T."/>
            <person name="Fujiyama A."/>
            <person name="Inagaki F."/>
            <person name="Takami H."/>
        </authorList>
    </citation>
    <scope>NUCLEOTIDE SEQUENCE</scope>
    <source>
        <strain evidence="1">Expedition CK06-06</strain>
    </source>
</reference>
<dbReference type="AlphaFoldDB" id="X1IW90"/>
<sequence>MGPDYREDRSYETPLGPTQLVDLGEISIPLLEILGQLNIPTISQVATTIAKWVADILVKLRFSVGSDLLTMQAKIFGNVTHFDSAIGPTLKTLNFTQSETQNLFIYAENPGPLRFELSDFRYHLNKLEITILLGLTWKSVFAYLFDDMEWEIYSFIIPLGNLLVFESPNTATVHMNATSVPPVEIYDVDMV</sequence>
<gene>
    <name evidence="1" type="ORF">S03H2_49579</name>
</gene>
<proteinExistence type="predicted"/>
<protein>
    <submittedName>
        <fullName evidence="1">Uncharacterized protein</fullName>
    </submittedName>
</protein>